<keyword evidence="4" id="KW-1185">Reference proteome</keyword>
<dbReference type="NCBIfam" id="NF004846">
    <property type="entry name" value="PRK06197.1"/>
    <property type="match status" value="1"/>
</dbReference>
<dbReference type="GO" id="GO:0016491">
    <property type="term" value="F:oxidoreductase activity"/>
    <property type="evidence" value="ECO:0007669"/>
    <property type="project" value="UniProtKB-KW"/>
</dbReference>
<evidence type="ECO:0000256" key="2">
    <source>
        <dbReference type="ARBA" id="ARBA00023002"/>
    </source>
</evidence>
<sequence>MAAVTAKWTEDQIPDQSGRTALVTGANSGLGLRTAQVLAAKGARVLIACRSQERGEQAARGVAAVAATKPELVRLDLADLSSVRSAAERTRELTGDSLDLLINNAGVMGTPRGVTKDGFETQFGTNHLGHAALTWLLMPAVRGAAGQHGEGERPRIVTVSSMAAGTGRFDLDDPNFEHRRYSPAAAYGQAKLANQIFAIELDRRLRAAGDDILSVAAHPGYTRSQLGSSMARSYGNRLLRTAVATGIRIGEFALAQTTRMGTLPQLYAATAPGVASGEYVGPNGPRGMRGHPVIVAPLGRALPAESGSGLWELTARLTGITPDPA</sequence>
<dbReference type="PANTHER" id="PTHR24320">
    <property type="entry name" value="RETINOL DEHYDROGENASE"/>
    <property type="match status" value="1"/>
</dbReference>
<protein>
    <submittedName>
        <fullName evidence="3">NAD(P)-dependent dehydrogenase, short-chain alcohol dehydrogenase family</fullName>
    </submittedName>
</protein>
<dbReference type="PANTHER" id="PTHR24320:SF148">
    <property type="entry name" value="NAD(P)-BINDING ROSSMANN-FOLD SUPERFAMILY PROTEIN"/>
    <property type="match status" value="1"/>
</dbReference>
<evidence type="ECO:0000256" key="1">
    <source>
        <dbReference type="ARBA" id="ARBA00006484"/>
    </source>
</evidence>
<dbReference type="Pfam" id="PF00106">
    <property type="entry name" value="adh_short"/>
    <property type="match status" value="1"/>
</dbReference>
<comment type="similarity">
    <text evidence="1">Belongs to the short-chain dehydrogenases/reductases (SDR) family.</text>
</comment>
<reference evidence="4" key="1">
    <citation type="submission" date="2016-10" db="EMBL/GenBank/DDBJ databases">
        <authorList>
            <person name="Varghese N."/>
            <person name="Submissions S."/>
        </authorList>
    </citation>
    <scope>NUCLEOTIDE SEQUENCE [LARGE SCALE GENOMIC DNA]</scope>
    <source>
        <strain evidence="4">CGMCC 4.3568</strain>
    </source>
</reference>
<gene>
    <name evidence="3" type="ORF">SAMN05216266_1092</name>
</gene>
<dbReference type="InterPro" id="IPR036291">
    <property type="entry name" value="NAD(P)-bd_dom_sf"/>
</dbReference>
<organism evidence="3 4">
    <name type="scientific">Amycolatopsis marina</name>
    <dbReference type="NCBI Taxonomy" id="490629"/>
    <lineage>
        <taxon>Bacteria</taxon>
        <taxon>Bacillati</taxon>
        <taxon>Actinomycetota</taxon>
        <taxon>Actinomycetes</taxon>
        <taxon>Pseudonocardiales</taxon>
        <taxon>Pseudonocardiaceae</taxon>
        <taxon>Amycolatopsis</taxon>
    </lineage>
</organism>
<proteinExistence type="inferred from homology"/>
<dbReference type="OrthoDB" id="4577644at2"/>
<dbReference type="Proteomes" id="UP000243799">
    <property type="component" value="Unassembled WGS sequence"/>
</dbReference>
<dbReference type="Gene3D" id="3.40.50.720">
    <property type="entry name" value="NAD(P)-binding Rossmann-like Domain"/>
    <property type="match status" value="1"/>
</dbReference>
<dbReference type="InterPro" id="IPR002347">
    <property type="entry name" value="SDR_fam"/>
</dbReference>
<evidence type="ECO:0000313" key="4">
    <source>
        <dbReference type="Proteomes" id="UP000243799"/>
    </source>
</evidence>
<accession>A0A1I1AGT7</accession>
<name>A0A1I1AGT7_9PSEU</name>
<dbReference type="RefSeq" id="WP_091674029.1">
    <property type="nucleotide sequence ID" value="NZ_FOKG01000009.1"/>
</dbReference>
<dbReference type="PRINTS" id="PR00081">
    <property type="entry name" value="GDHRDH"/>
</dbReference>
<dbReference type="EMBL" id="FOKG01000009">
    <property type="protein sequence ID" value="SFB35708.1"/>
    <property type="molecule type" value="Genomic_DNA"/>
</dbReference>
<dbReference type="SUPFAM" id="SSF51735">
    <property type="entry name" value="NAD(P)-binding Rossmann-fold domains"/>
    <property type="match status" value="1"/>
</dbReference>
<dbReference type="AlphaFoldDB" id="A0A1I1AGT7"/>
<evidence type="ECO:0000313" key="3">
    <source>
        <dbReference type="EMBL" id="SFB35708.1"/>
    </source>
</evidence>
<dbReference type="STRING" id="490629.SAMN05216266_1092"/>
<keyword evidence="2" id="KW-0560">Oxidoreductase</keyword>